<keyword evidence="3" id="KW-0479">Metal-binding</keyword>
<feature type="compositionally biased region" description="Polar residues" evidence="9">
    <location>
        <begin position="395"/>
        <end position="406"/>
    </location>
</feature>
<dbReference type="InterPro" id="IPR013083">
    <property type="entry name" value="Znf_RING/FYVE/PHD"/>
</dbReference>
<feature type="compositionally biased region" description="Polar residues" evidence="9">
    <location>
        <begin position="168"/>
        <end position="183"/>
    </location>
</feature>
<feature type="compositionally biased region" description="Low complexity" evidence="9">
    <location>
        <begin position="719"/>
        <end position="735"/>
    </location>
</feature>
<evidence type="ECO:0000256" key="9">
    <source>
        <dbReference type="SAM" id="MobiDB-lite"/>
    </source>
</evidence>
<dbReference type="EMBL" id="JADNYJ010000210">
    <property type="protein sequence ID" value="KAF8874636.1"/>
    <property type="molecule type" value="Genomic_DNA"/>
</dbReference>
<keyword evidence="6" id="KW-1133">Transmembrane helix</keyword>
<evidence type="ECO:0000256" key="5">
    <source>
        <dbReference type="ARBA" id="ARBA00022833"/>
    </source>
</evidence>
<dbReference type="FunFam" id="3.30.40.10:FF:000728">
    <property type="entry name" value="Unplaced genomic scaffold supercont1.4, whole genome shotgun sequence"/>
    <property type="match status" value="1"/>
</dbReference>
<feature type="region of interest" description="Disordered" evidence="9">
    <location>
        <begin position="1"/>
        <end position="406"/>
    </location>
</feature>
<feature type="region of interest" description="Disordered" evidence="9">
    <location>
        <begin position="865"/>
        <end position="894"/>
    </location>
</feature>
<keyword evidence="7" id="KW-0472">Membrane</keyword>
<evidence type="ECO:0000256" key="7">
    <source>
        <dbReference type="ARBA" id="ARBA00023136"/>
    </source>
</evidence>
<dbReference type="PROSITE" id="PS50089">
    <property type="entry name" value="ZF_RING_2"/>
    <property type="match status" value="1"/>
</dbReference>
<evidence type="ECO:0000313" key="11">
    <source>
        <dbReference type="EMBL" id="KAF8874636.1"/>
    </source>
</evidence>
<dbReference type="SUPFAM" id="SSF57850">
    <property type="entry name" value="RING/U-box"/>
    <property type="match status" value="1"/>
</dbReference>
<feature type="compositionally biased region" description="Polar residues" evidence="9">
    <location>
        <begin position="642"/>
        <end position="666"/>
    </location>
</feature>
<dbReference type="Pfam" id="PF13639">
    <property type="entry name" value="zf-RING_2"/>
    <property type="match status" value="1"/>
</dbReference>
<gene>
    <name evidence="11" type="ORF">CPB84DRAFT_1853542</name>
</gene>
<feature type="domain" description="RING-type" evidence="10">
    <location>
        <begin position="1043"/>
        <end position="1085"/>
    </location>
</feature>
<feature type="region of interest" description="Disordered" evidence="9">
    <location>
        <begin position="504"/>
        <end position="544"/>
    </location>
</feature>
<feature type="compositionally biased region" description="Low complexity" evidence="9">
    <location>
        <begin position="219"/>
        <end position="229"/>
    </location>
</feature>
<keyword evidence="2" id="KW-0812">Transmembrane</keyword>
<feature type="region of interest" description="Disordered" evidence="9">
    <location>
        <begin position="680"/>
        <end position="747"/>
    </location>
</feature>
<feature type="compositionally biased region" description="Low complexity" evidence="9">
    <location>
        <begin position="13"/>
        <end position="26"/>
    </location>
</feature>
<feature type="compositionally biased region" description="Low complexity" evidence="9">
    <location>
        <begin position="825"/>
        <end position="834"/>
    </location>
</feature>
<evidence type="ECO:0000256" key="1">
    <source>
        <dbReference type="ARBA" id="ARBA00004167"/>
    </source>
</evidence>
<evidence type="ECO:0000256" key="3">
    <source>
        <dbReference type="ARBA" id="ARBA00022723"/>
    </source>
</evidence>
<feature type="region of interest" description="Disordered" evidence="9">
    <location>
        <begin position="911"/>
        <end position="930"/>
    </location>
</feature>
<evidence type="ECO:0000256" key="8">
    <source>
        <dbReference type="PROSITE-ProRule" id="PRU00175"/>
    </source>
</evidence>
<dbReference type="PANTHER" id="PTHR47168">
    <property type="entry name" value="RING ZINC FINGER DOMAIN SUPERFAMILY PROTEIN-RELATED"/>
    <property type="match status" value="1"/>
</dbReference>
<keyword evidence="4 8" id="KW-0863">Zinc-finger</keyword>
<evidence type="ECO:0000256" key="2">
    <source>
        <dbReference type="ARBA" id="ARBA00022692"/>
    </source>
</evidence>
<feature type="compositionally biased region" description="Low complexity" evidence="9">
    <location>
        <begin position="449"/>
        <end position="466"/>
    </location>
</feature>
<feature type="region of interest" description="Disordered" evidence="9">
    <location>
        <begin position="572"/>
        <end position="622"/>
    </location>
</feature>
<dbReference type="InterPro" id="IPR051653">
    <property type="entry name" value="E3_ligase_sorting_rcpt"/>
</dbReference>
<feature type="compositionally biased region" description="Polar residues" evidence="9">
    <location>
        <begin position="230"/>
        <end position="246"/>
    </location>
</feature>
<feature type="compositionally biased region" description="Low complexity" evidence="9">
    <location>
        <begin position="383"/>
        <end position="394"/>
    </location>
</feature>
<feature type="compositionally biased region" description="Polar residues" evidence="9">
    <location>
        <begin position="515"/>
        <end position="532"/>
    </location>
</feature>
<accession>A0A9P5TFL0</accession>
<feature type="compositionally biased region" description="Basic residues" evidence="9">
    <location>
        <begin position="57"/>
        <end position="74"/>
    </location>
</feature>
<comment type="subcellular location">
    <subcellularLocation>
        <location evidence="1">Membrane</location>
        <topology evidence="1">Single-pass membrane protein</topology>
    </subcellularLocation>
</comment>
<sequence length="1104" mass="115837">MGQSTSRYHEPSTRPTSLTPAPSTTTNAVAGASADPHSNQSVDADLSTSDSSGSRRSSLRKSIFKYMKPSRVRSRLGGALSDQSQEGGRSWRNSRRYSKAPLDSPTVPPDPHPTSSSNNLVDNSPDLLPSNKGKQREIGSPSDDDEDCTAASAAEADQALQLSDATIIPQQGSTSIVPISSGSYPREDTLVDNPALRNSPCHNISSSDEPDSSPPSEEPSPVYEWESVENASQSEPQAPTSPQQLNGPPARPFPPPGTLVVVQGIVHTTDVSRGGSSTSASPPSQENINHSDPLPSSGVELGSEQGRSRTRNRLSALLRPRSTSSHPHSISMNESMPTVVEAGLPDAESATVSPSVSQTLPGESSHNGNDLSNPSELSDTNNSGSPLSGDPSSSATENRPPSISSSSIDVLGTLLSVAAAATAASLLTGSSEPILSSGLAPPGSHPAVPSASNPLSSPTPTSTSLPHLPPYPPSPPRNAGLSDITAAGRAERMRQAWATIRERLGLRPSVATPENMDSSSQDNSANDPTASLQHGDVSTSGSTTDTRELMLAEMARAFNIGLGLNGLGGISPTPGAADDRDGANAVHNDSSDNHTASAESEGDNEERTEHTPRNASVTMPPEGSFERFLVDLQIDLRAALTQPSTTNVSGPTDNISSSSTMTQGGDQRQEIEVHNDDPYIEMPPLQEVSDSGSEFDEDDHEAEFVVDDEFRSADEGSINVASPSDSPSGSPNNTSQTPSQGSGRIDASGRINWWRLYRFPPVPSPRTGDRQLPNPPSQSAPAPSAPRSMSESVPPETAPGNQVDSSADHLDSESGPSLLPPPSAPSSSTQGQTSIRGTPLSQIPLHAVVPVIVVGLQSVNQEWRHDVPQPGADESLDFAGHPLAEDSANTSANENDELGSLAIDHQEGLNATQAGGNGLRGPGRARGWHSRAANAIRSLRSGRRNTETGSDAQTPLMAPGSRTFLIYVIGGYYPPDHSIVTGGPNILDSFEALLELADLLGQVKPPTVSKEDIEKSGLKIVKASELDHLEKQGQVASNCLDRCLICLDDYDAEDPIRIMSCRHAFHKGCVDEWLQTGRNNCPACRSTGVTTDSHSTSSMPTSAS</sequence>
<feature type="compositionally biased region" description="Polar residues" evidence="9">
    <location>
        <begin position="350"/>
        <end position="382"/>
    </location>
</feature>
<feature type="compositionally biased region" description="Pro residues" evidence="9">
    <location>
        <begin position="467"/>
        <end position="476"/>
    </location>
</feature>
<feature type="region of interest" description="Disordered" evidence="9">
    <location>
        <begin position="431"/>
        <end position="482"/>
    </location>
</feature>
<dbReference type="GO" id="GO:0008270">
    <property type="term" value="F:zinc ion binding"/>
    <property type="evidence" value="ECO:0007669"/>
    <property type="project" value="UniProtKB-KW"/>
</dbReference>
<feature type="region of interest" description="Disordered" evidence="9">
    <location>
        <begin position="937"/>
        <end position="956"/>
    </location>
</feature>
<feature type="compositionally biased region" description="Acidic residues" evidence="9">
    <location>
        <begin position="693"/>
        <end position="707"/>
    </location>
</feature>
<dbReference type="AlphaFoldDB" id="A0A9P5TFL0"/>
<feature type="region of interest" description="Disordered" evidence="9">
    <location>
        <begin position="762"/>
        <end position="837"/>
    </location>
</feature>
<dbReference type="Proteomes" id="UP000724874">
    <property type="component" value="Unassembled WGS sequence"/>
</dbReference>
<feature type="compositionally biased region" description="Low complexity" evidence="9">
    <location>
        <begin position="779"/>
        <end position="792"/>
    </location>
</feature>
<evidence type="ECO:0000256" key="4">
    <source>
        <dbReference type="ARBA" id="ARBA00022771"/>
    </source>
</evidence>
<evidence type="ECO:0000256" key="6">
    <source>
        <dbReference type="ARBA" id="ARBA00022989"/>
    </source>
</evidence>
<protein>
    <recommendedName>
        <fullName evidence="10">RING-type domain-containing protein</fullName>
    </recommendedName>
</protein>
<name>A0A9P5TFL0_GYMJU</name>
<feature type="compositionally biased region" description="Polar residues" evidence="9">
    <location>
        <begin position="113"/>
        <end position="122"/>
    </location>
</feature>
<reference evidence="11" key="1">
    <citation type="submission" date="2020-11" db="EMBL/GenBank/DDBJ databases">
        <authorList>
            <consortium name="DOE Joint Genome Institute"/>
            <person name="Ahrendt S."/>
            <person name="Riley R."/>
            <person name="Andreopoulos W."/>
            <person name="LaButti K."/>
            <person name="Pangilinan J."/>
            <person name="Ruiz-duenas F.J."/>
            <person name="Barrasa J.M."/>
            <person name="Sanchez-Garcia M."/>
            <person name="Camarero S."/>
            <person name="Miyauchi S."/>
            <person name="Serrano A."/>
            <person name="Linde D."/>
            <person name="Babiker R."/>
            <person name="Drula E."/>
            <person name="Ayuso-Fernandez I."/>
            <person name="Pacheco R."/>
            <person name="Padilla G."/>
            <person name="Ferreira P."/>
            <person name="Barriuso J."/>
            <person name="Kellner H."/>
            <person name="Castanera R."/>
            <person name="Alfaro M."/>
            <person name="Ramirez L."/>
            <person name="Pisabarro A.G."/>
            <person name="Kuo A."/>
            <person name="Tritt A."/>
            <person name="Lipzen A."/>
            <person name="He G."/>
            <person name="Yan M."/>
            <person name="Ng V."/>
            <person name="Cullen D."/>
            <person name="Martin F."/>
            <person name="Rosso M.-N."/>
            <person name="Henrissat B."/>
            <person name="Hibbett D."/>
            <person name="Martinez A.T."/>
            <person name="Grigoriev I.V."/>
        </authorList>
    </citation>
    <scope>NUCLEOTIDE SEQUENCE</scope>
    <source>
        <strain evidence="11">AH 44721</strain>
    </source>
</reference>
<dbReference type="CDD" id="cd16461">
    <property type="entry name" value="RING-H2_EL5-like"/>
    <property type="match status" value="1"/>
</dbReference>
<dbReference type="OrthoDB" id="8062037at2759"/>
<dbReference type="InterPro" id="IPR001841">
    <property type="entry name" value="Znf_RING"/>
</dbReference>
<feature type="region of interest" description="Disordered" evidence="9">
    <location>
        <begin position="642"/>
        <end position="667"/>
    </location>
</feature>
<dbReference type="GO" id="GO:0016020">
    <property type="term" value="C:membrane"/>
    <property type="evidence" value="ECO:0007669"/>
    <property type="project" value="UniProtKB-SubCell"/>
</dbReference>
<keyword evidence="5" id="KW-0862">Zinc</keyword>
<feature type="compositionally biased region" description="Low complexity" evidence="9">
    <location>
        <begin position="47"/>
        <end position="56"/>
    </location>
</feature>
<dbReference type="Gene3D" id="3.30.40.10">
    <property type="entry name" value="Zinc/RING finger domain, C3HC4 (zinc finger)"/>
    <property type="match status" value="1"/>
</dbReference>
<comment type="caution">
    <text evidence="11">The sequence shown here is derived from an EMBL/GenBank/DDBJ whole genome shotgun (WGS) entry which is preliminary data.</text>
</comment>
<evidence type="ECO:0000313" key="12">
    <source>
        <dbReference type="Proteomes" id="UP000724874"/>
    </source>
</evidence>
<keyword evidence="12" id="KW-1185">Reference proteome</keyword>
<dbReference type="PANTHER" id="PTHR47168:SF1">
    <property type="entry name" value="OS02G0798600 PROTEIN"/>
    <property type="match status" value="1"/>
</dbReference>
<proteinExistence type="predicted"/>
<dbReference type="SMART" id="SM00184">
    <property type="entry name" value="RING"/>
    <property type="match status" value="1"/>
</dbReference>
<feature type="compositionally biased region" description="Polar residues" evidence="9">
    <location>
        <begin position="321"/>
        <end position="336"/>
    </location>
</feature>
<evidence type="ECO:0000259" key="10">
    <source>
        <dbReference type="PROSITE" id="PS50089"/>
    </source>
</evidence>
<organism evidence="11 12">
    <name type="scientific">Gymnopilus junonius</name>
    <name type="common">Spectacular rustgill mushroom</name>
    <name type="synonym">Gymnopilus spectabilis subsp. junonius</name>
    <dbReference type="NCBI Taxonomy" id="109634"/>
    <lineage>
        <taxon>Eukaryota</taxon>
        <taxon>Fungi</taxon>
        <taxon>Dikarya</taxon>
        <taxon>Basidiomycota</taxon>
        <taxon>Agaricomycotina</taxon>
        <taxon>Agaricomycetes</taxon>
        <taxon>Agaricomycetidae</taxon>
        <taxon>Agaricales</taxon>
        <taxon>Agaricineae</taxon>
        <taxon>Hymenogastraceae</taxon>
        <taxon>Gymnopilus</taxon>
    </lineage>
</organism>
<feature type="compositionally biased region" description="Polar residues" evidence="9">
    <location>
        <begin position="269"/>
        <end position="290"/>
    </location>
</feature>
<feature type="compositionally biased region" description="Low complexity" evidence="9">
    <location>
        <begin position="535"/>
        <end position="544"/>
    </location>
</feature>
<feature type="compositionally biased region" description="Low complexity" evidence="9">
    <location>
        <begin position="149"/>
        <end position="165"/>
    </location>
</feature>